<protein>
    <submittedName>
        <fullName evidence="1">Uncharacterized protein</fullName>
    </submittedName>
</protein>
<gene>
    <name evidence="1" type="ORF">KP509_19G032500</name>
</gene>
<proteinExistence type="predicted"/>
<sequence>MGQNFWARSCGMLSSAPCEVGLAAPICGGERVELHRAPLSELCQDLCFTVFSLLIGPLFSKLLCLKGFRGLSILLPPSNFPSNSWCRHTEVLFSTCIGLGIAALRSSCDE</sequence>
<dbReference type="EMBL" id="CM035424">
    <property type="protein sequence ID" value="KAH7352156.1"/>
    <property type="molecule type" value="Genomic_DNA"/>
</dbReference>
<keyword evidence="2" id="KW-1185">Reference proteome</keyword>
<dbReference type="Proteomes" id="UP000825935">
    <property type="component" value="Chromosome 19"/>
</dbReference>
<evidence type="ECO:0000313" key="1">
    <source>
        <dbReference type="EMBL" id="KAH7352156.1"/>
    </source>
</evidence>
<reference evidence="1" key="1">
    <citation type="submission" date="2021-08" db="EMBL/GenBank/DDBJ databases">
        <title>WGS assembly of Ceratopteris richardii.</title>
        <authorList>
            <person name="Marchant D.B."/>
            <person name="Chen G."/>
            <person name="Jenkins J."/>
            <person name="Shu S."/>
            <person name="Leebens-Mack J."/>
            <person name="Grimwood J."/>
            <person name="Schmutz J."/>
            <person name="Soltis P."/>
            <person name="Soltis D."/>
            <person name="Chen Z.-H."/>
        </authorList>
    </citation>
    <scope>NUCLEOTIDE SEQUENCE</scope>
    <source>
        <strain evidence="1">Whitten #5841</strain>
        <tissue evidence="1">Leaf</tissue>
    </source>
</reference>
<comment type="caution">
    <text evidence="1">The sequence shown here is derived from an EMBL/GenBank/DDBJ whole genome shotgun (WGS) entry which is preliminary data.</text>
</comment>
<dbReference type="AlphaFoldDB" id="A0A8T2SIZ8"/>
<name>A0A8T2SIZ8_CERRI</name>
<evidence type="ECO:0000313" key="2">
    <source>
        <dbReference type="Proteomes" id="UP000825935"/>
    </source>
</evidence>
<organism evidence="1 2">
    <name type="scientific">Ceratopteris richardii</name>
    <name type="common">Triangle waterfern</name>
    <dbReference type="NCBI Taxonomy" id="49495"/>
    <lineage>
        <taxon>Eukaryota</taxon>
        <taxon>Viridiplantae</taxon>
        <taxon>Streptophyta</taxon>
        <taxon>Embryophyta</taxon>
        <taxon>Tracheophyta</taxon>
        <taxon>Polypodiopsida</taxon>
        <taxon>Polypodiidae</taxon>
        <taxon>Polypodiales</taxon>
        <taxon>Pteridineae</taxon>
        <taxon>Pteridaceae</taxon>
        <taxon>Parkerioideae</taxon>
        <taxon>Ceratopteris</taxon>
    </lineage>
</organism>
<accession>A0A8T2SIZ8</accession>